<dbReference type="InterPro" id="IPR011006">
    <property type="entry name" value="CheY-like_superfamily"/>
</dbReference>
<dbReference type="Gene3D" id="3.40.50.2300">
    <property type="match status" value="1"/>
</dbReference>
<dbReference type="InterPro" id="IPR001789">
    <property type="entry name" value="Sig_transdc_resp-reg_receiver"/>
</dbReference>
<comment type="catalytic activity">
    <reaction evidence="1">
        <text>ATP + protein L-histidine = ADP + protein N-phospho-L-histidine.</text>
        <dbReference type="EC" id="2.7.13.3"/>
    </reaction>
</comment>
<feature type="domain" description="Histidine kinase" evidence="10">
    <location>
        <begin position="1"/>
        <end position="233"/>
    </location>
</feature>
<dbReference type="PROSITE" id="PS50109">
    <property type="entry name" value="HIS_KIN"/>
    <property type="match status" value="1"/>
</dbReference>
<evidence type="ECO:0000256" key="8">
    <source>
        <dbReference type="ARBA" id="ARBA00074306"/>
    </source>
</evidence>
<organism evidence="12 13">
    <name type="scientific">Pseudanabaena cinerea FACHB-1277</name>
    <dbReference type="NCBI Taxonomy" id="2949581"/>
    <lineage>
        <taxon>Bacteria</taxon>
        <taxon>Bacillati</taxon>
        <taxon>Cyanobacteriota</taxon>
        <taxon>Cyanophyceae</taxon>
        <taxon>Pseudanabaenales</taxon>
        <taxon>Pseudanabaenaceae</taxon>
        <taxon>Pseudanabaena</taxon>
        <taxon>Pseudanabaena cinerea</taxon>
    </lineage>
</organism>
<keyword evidence="4 9" id="KW-0597">Phosphoprotein</keyword>
<dbReference type="CDD" id="cd00082">
    <property type="entry name" value="HisKA"/>
    <property type="match status" value="1"/>
</dbReference>
<feature type="domain" description="Response regulatory" evidence="11">
    <location>
        <begin position="283"/>
        <end position="393"/>
    </location>
</feature>
<name>A0A926UTK4_9CYAN</name>
<evidence type="ECO:0000256" key="4">
    <source>
        <dbReference type="ARBA" id="ARBA00022553"/>
    </source>
</evidence>
<dbReference type="CDD" id="cd16922">
    <property type="entry name" value="HATPase_EvgS-ArcB-TorS-like"/>
    <property type="match status" value="1"/>
</dbReference>
<evidence type="ECO:0000256" key="1">
    <source>
        <dbReference type="ARBA" id="ARBA00000085"/>
    </source>
</evidence>
<comment type="similarity">
    <text evidence="2">In the N-terminal section; belongs to the phytochrome family.</text>
</comment>
<dbReference type="InterPro" id="IPR036097">
    <property type="entry name" value="HisK_dim/P_sf"/>
</dbReference>
<dbReference type="PRINTS" id="PR00344">
    <property type="entry name" value="BCTRLSENSOR"/>
</dbReference>
<dbReference type="Pfam" id="PF00072">
    <property type="entry name" value="Response_reg"/>
    <property type="match status" value="1"/>
</dbReference>
<keyword evidence="7" id="KW-0902">Two-component regulatory system</keyword>
<dbReference type="SMART" id="SM00388">
    <property type="entry name" value="HisKA"/>
    <property type="match status" value="1"/>
</dbReference>
<dbReference type="SMART" id="SM00448">
    <property type="entry name" value="REC"/>
    <property type="match status" value="1"/>
</dbReference>
<dbReference type="InterPro" id="IPR005467">
    <property type="entry name" value="His_kinase_dom"/>
</dbReference>
<evidence type="ECO:0000256" key="5">
    <source>
        <dbReference type="ARBA" id="ARBA00022679"/>
    </source>
</evidence>
<dbReference type="Gene3D" id="1.10.287.130">
    <property type="match status" value="1"/>
</dbReference>
<reference evidence="12" key="2">
    <citation type="submission" date="2020-08" db="EMBL/GenBank/DDBJ databases">
        <authorList>
            <person name="Chen M."/>
            <person name="Teng W."/>
            <person name="Zhao L."/>
            <person name="Hu C."/>
            <person name="Zhou Y."/>
            <person name="Han B."/>
            <person name="Song L."/>
            <person name="Shu W."/>
        </authorList>
    </citation>
    <scope>NUCLEOTIDE SEQUENCE</scope>
    <source>
        <strain evidence="12">FACHB-1277</strain>
    </source>
</reference>
<evidence type="ECO:0000313" key="12">
    <source>
        <dbReference type="EMBL" id="MBD2149830.1"/>
    </source>
</evidence>
<dbReference type="SMART" id="SM00387">
    <property type="entry name" value="HATPase_c"/>
    <property type="match status" value="1"/>
</dbReference>
<dbReference type="InterPro" id="IPR003594">
    <property type="entry name" value="HATPase_dom"/>
</dbReference>
<evidence type="ECO:0000256" key="2">
    <source>
        <dbReference type="ARBA" id="ARBA00006402"/>
    </source>
</evidence>
<dbReference type="Gene3D" id="3.30.565.10">
    <property type="entry name" value="Histidine kinase-like ATPase, C-terminal domain"/>
    <property type="match status" value="1"/>
</dbReference>
<evidence type="ECO:0000256" key="6">
    <source>
        <dbReference type="ARBA" id="ARBA00022777"/>
    </source>
</evidence>
<feature type="modified residue" description="4-aspartylphosphate" evidence="9">
    <location>
        <position position="332"/>
    </location>
</feature>
<dbReference type="Proteomes" id="UP000631421">
    <property type="component" value="Unassembled WGS sequence"/>
</dbReference>
<dbReference type="EC" id="2.7.13.3" evidence="3"/>
<dbReference type="InterPro" id="IPR036890">
    <property type="entry name" value="HATPase_C_sf"/>
</dbReference>
<dbReference type="GO" id="GO:0000155">
    <property type="term" value="F:phosphorelay sensor kinase activity"/>
    <property type="evidence" value="ECO:0007669"/>
    <property type="project" value="InterPro"/>
</dbReference>
<evidence type="ECO:0000256" key="9">
    <source>
        <dbReference type="PROSITE-ProRule" id="PRU00169"/>
    </source>
</evidence>
<dbReference type="Pfam" id="PF02518">
    <property type="entry name" value="HATPase_c"/>
    <property type="match status" value="1"/>
</dbReference>
<dbReference type="PANTHER" id="PTHR43047">
    <property type="entry name" value="TWO-COMPONENT HISTIDINE PROTEIN KINASE"/>
    <property type="match status" value="1"/>
</dbReference>
<keyword evidence="6" id="KW-0418">Kinase</keyword>
<dbReference type="AlphaFoldDB" id="A0A926UTK4"/>
<dbReference type="SUPFAM" id="SSF55874">
    <property type="entry name" value="ATPase domain of HSP90 chaperone/DNA topoisomerase II/histidine kinase"/>
    <property type="match status" value="1"/>
</dbReference>
<dbReference type="SUPFAM" id="SSF47384">
    <property type="entry name" value="Homodimeric domain of signal transducing histidine kinase"/>
    <property type="match status" value="1"/>
</dbReference>
<dbReference type="SUPFAM" id="SSF52172">
    <property type="entry name" value="CheY-like"/>
    <property type="match status" value="1"/>
</dbReference>
<sequence length="414" mass="45772">MSHELRTPLNAILGMSESLQEGVLGTINQRQSEAIATIEKSGEHLLALINDILELSKISSGKLELELEQVSIEQLCKSSIVFVKQQAFKKQIQINANLPPDLGEMLLDQRRMRQVLINLLTNAVKFTPKGGKVSLDVYYEASEVGFGDRPEYPDSRYICFAITDTGIGIAPEDQEKLFQPFVQVDSKLNRKYEGTGLGLALVKQIVELHGGNVGLQSELNQGSCFTVRLPYSFPLLHNQEISPTHSSAISEADQQLAITENSPEQQVVSEFYDSKATPLPLPIILLAEDNEANILTISSYLEAKAYRVIVAKNGVEAIAIAKAERPDLILMDIQMPVMDGLEAIAQIRRDPGLADLPIIALTALAALVPPNEEQKVLFSKECRNLLSKLVNVVFEQKVPVHPVFVLGYCHTRFF</sequence>
<dbReference type="InterPro" id="IPR003661">
    <property type="entry name" value="HisK_dim/P_dom"/>
</dbReference>
<accession>A0A926UTK4</accession>
<keyword evidence="13" id="KW-1185">Reference proteome</keyword>
<dbReference type="PROSITE" id="PS50110">
    <property type="entry name" value="RESPONSE_REGULATORY"/>
    <property type="match status" value="1"/>
</dbReference>
<evidence type="ECO:0000259" key="11">
    <source>
        <dbReference type="PROSITE" id="PS50110"/>
    </source>
</evidence>
<dbReference type="Pfam" id="PF00512">
    <property type="entry name" value="HisKA"/>
    <property type="match status" value="1"/>
</dbReference>
<dbReference type="EMBL" id="JACJPY010000014">
    <property type="protein sequence ID" value="MBD2149830.1"/>
    <property type="molecule type" value="Genomic_DNA"/>
</dbReference>
<evidence type="ECO:0000256" key="3">
    <source>
        <dbReference type="ARBA" id="ARBA00012438"/>
    </source>
</evidence>
<dbReference type="InterPro" id="IPR004358">
    <property type="entry name" value="Sig_transdc_His_kin-like_C"/>
</dbReference>
<evidence type="ECO:0000259" key="10">
    <source>
        <dbReference type="PROSITE" id="PS50109"/>
    </source>
</evidence>
<comment type="caution">
    <text evidence="12">The sequence shown here is derived from an EMBL/GenBank/DDBJ whole genome shotgun (WGS) entry which is preliminary data.</text>
</comment>
<gene>
    <name evidence="12" type="ORF">H6F44_06790</name>
</gene>
<protein>
    <recommendedName>
        <fullName evidence="8">Circadian input-output histidine kinase CikA</fullName>
        <ecNumber evidence="3">2.7.13.3</ecNumber>
    </recommendedName>
</protein>
<keyword evidence="5" id="KW-0808">Transferase</keyword>
<evidence type="ECO:0000313" key="13">
    <source>
        <dbReference type="Proteomes" id="UP000631421"/>
    </source>
</evidence>
<evidence type="ECO:0000256" key="7">
    <source>
        <dbReference type="ARBA" id="ARBA00023012"/>
    </source>
</evidence>
<dbReference type="FunFam" id="3.30.565.10:FF:000010">
    <property type="entry name" value="Sensor histidine kinase RcsC"/>
    <property type="match status" value="1"/>
</dbReference>
<reference evidence="12" key="1">
    <citation type="journal article" date="2015" name="ISME J.">
        <title>Draft Genome Sequence of Streptomyces incarnatus NRRL8089, which Produces the Nucleoside Antibiotic Sinefungin.</title>
        <authorList>
            <person name="Oshima K."/>
            <person name="Hattori M."/>
            <person name="Shimizu H."/>
            <person name="Fukuda K."/>
            <person name="Nemoto M."/>
            <person name="Inagaki K."/>
            <person name="Tamura T."/>
        </authorList>
    </citation>
    <scope>NUCLEOTIDE SEQUENCE</scope>
    <source>
        <strain evidence="12">FACHB-1277</strain>
    </source>
</reference>
<proteinExistence type="inferred from homology"/>
<dbReference type="PANTHER" id="PTHR43047:SF63">
    <property type="entry name" value="HISTIDINE KINASE"/>
    <property type="match status" value="1"/>
</dbReference>
<dbReference type="GO" id="GO:0009927">
    <property type="term" value="F:histidine phosphotransfer kinase activity"/>
    <property type="evidence" value="ECO:0007669"/>
    <property type="project" value="TreeGrafter"/>
</dbReference>
<dbReference type="GO" id="GO:0005886">
    <property type="term" value="C:plasma membrane"/>
    <property type="evidence" value="ECO:0007669"/>
    <property type="project" value="TreeGrafter"/>
</dbReference>